<sequence>MMERDIEVLIEEEKINLENIKLKKLKQSFEGTFFVSLFLIFTLIFFNVKEVKLVDKKQKPFKSKYRYNNNIKMNYLRKFKTMKKIKINKGDTIYSLFRDNKIPYSKKNIEKFKIINRINKRLRSLKIGKEIYLPIKIGMEE</sequence>
<organism evidence="2 3">
    <name type="scientific">Haliovirga abyssi</name>
    <dbReference type="NCBI Taxonomy" id="2996794"/>
    <lineage>
        <taxon>Bacteria</taxon>
        <taxon>Fusobacteriati</taxon>
        <taxon>Fusobacteriota</taxon>
        <taxon>Fusobacteriia</taxon>
        <taxon>Fusobacteriales</taxon>
        <taxon>Haliovirgaceae</taxon>
        <taxon>Haliovirga</taxon>
    </lineage>
</organism>
<accession>A0AAU9D1Z4</accession>
<keyword evidence="1" id="KW-0472">Membrane</keyword>
<protein>
    <recommendedName>
        <fullName evidence="4">LysM domain-containing protein</fullName>
    </recommendedName>
</protein>
<evidence type="ECO:0000313" key="3">
    <source>
        <dbReference type="Proteomes" id="UP001321582"/>
    </source>
</evidence>
<evidence type="ECO:0000256" key="1">
    <source>
        <dbReference type="SAM" id="Phobius"/>
    </source>
</evidence>
<keyword evidence="1" id="KW-0812">Transmembrane</keyword>
<gene>
    <name evidence="2" type="ORF">HLVA_05900</name>
</gene>
<keyword evidence="1" id="KW-1133">Transmembrane helix</keyword>
<evidence type="ECO:0008006" key="4">
    <source>
        <dbReference type="Google" id="ProtNLM"/>
    </source>
</evidence>
<name>A0AAU9D1Z4_9FUSO</name>
<feature type="transmembrane region" description="Helical" evidence="1">
    <location>
        <begin position="31"/>
        <end position="48"/>
    </location>
</feature>
<reference evidence="2 3" key="1">
    <citation type="submission" date="2022-11" db="EMBL/GenBank/DDBJ databases">
        <title>Haliovirga abyssi gen. nov., sp. nov., a mesophilic fermentative bacterium isolated from the Iheya North hydrothermal field and the proposal of Haliovirgaceae fam. nov.</title>
        <authorList>
            <person name="Miyazaki U."/>
            <person name="Tame A."/>
            <person name="Miyazaki J."/>
            <person name="Takai K."/>
            <person name="Sawayama S."/>
            <person name="Kitajima M."/>
            <person name="Okamoto A."/>
            <person name="Nakagawa S."/>
        </authorList>
    </citation>
    <scope>NUCLEOTIDE SEQUENCE [LARGE SCALE GENOMIC DNA]</scope>
    <source>
        <strain evidence="2 3">IC12</strain>
    </source>
</reference>
<evidence type="ECO:0000313" key="2">
    <source>
        <dbReference type="EMBL" id="BDU50021.1"/>
    </source>
</evidence>
<dbReference type="RefSeq" id="WP_307904958.1">
    <property type="nucleotide sequence ID" value="NZ_AP027059.1"/>
</dbReference>
<dbReference type="KEGG" id="haby:HLVA_05900"/>
<proteinExistence type="predicted"/>
<dbReference type="AlphaFoldDB" id="A0AAU9D1Z4"/>
<dbReference type="Proteomes" id="UP001321582">
    <property type="component" value="Chromosome"/>
</dbReference>
<keyword evidence="3" id="KW-1185">Reference proteome</keyword>
<dbReference type="EMBL" id="AP027059">
    <property type="protein sequence ID" value="BDU50021.1"/>
    <property type="molecule type" value="Genomic_DNA"/>
</dbReference>